<dbReference type="NCBIfam" id="TIGR00241">
    <property type="entry name" value="CoA_E_activ"/>
    <property type="match status" value="1"/>
</dbReference>
<dbReference type="Pfam" id="PF01869">
    <property type="entry name" value="BcrAD_BadFG"/>
    <property type="match status" value="1"/>
</dbReference>
<comment type="caution">
    <text evidence="6">The sequence shown here is derived from an EMBL/GenBank/DDBJ whole genome shotgun (WGS) entry which is preliminary data.</text>
</comment>
<name>A0A956RNZ8_UNCEI</name>
<dbReference type="InterPro" id="IPR008275">
    <property type="entry name" value="CoA_E_activase_dom"/>
</dbReference>
<evidence type="ECO:0000256" key="2">
    <source>
        <dbReference type="ARBA" id="ARBA00022723"/>
    </source>
</evidence>
<protein>
    <submittedName>
        <fullName evidence="6">Benzoyl-CoA reductase subunit A</fullName>
    </submittedName>
</protein>
<keyword evidence="3" id="KW-0408">Iron</keyword>
<dbReference type="PANTHER" id="PTHR32329:SF2">
    <property type="entry name" value="BIFUNCTIONAL PROTEIN [INCLUDES 2-HYDROXYACYL-COA DEHYDRATASE (N-TER) AND ITS ACTIVATOR DOMAIN (C_TERM)"/>
    <property type="match status" value="1"/>
</dbReference>
<keyword evidence="4" id="KW-0411">Iron-sulfur</keyword>
<organism evidence="6 7">
    <name type="scientific">Eiseniibacteriota bacterium</name>
    <dbReference type="NCBI Taxonomy" id="2212470"/>
    <lineage>
        <taxon>Bacteria</taxon>
        <taxon>Candidatus Eiseniibacteriota</taxon>
    </lineage>
</organism>
<feature type="non-terminal residue" evidence="6">
    <location>
        <position position="362"/>
    </location>
</feature>
<dbReference type="GO" id="GO:0051536">
    <property type="term" value="F:iron-sulfur cluster binding"/>
    <property type="evidence" value="ECO:0007669"/>
    <property type="project" value="UniProtKB-KW"/>
</dbReference>
<keyword evidence="2" id="KW-0479">Metal-binding</keyword>
<dbReference type="Gene3D" id="3.30.420.40">
    <property type="match status" value="3"/>
</dbReference>
<evidence type="ECO:0000256" key="4">
    <source>
        <dbReference type="ARBA" id="ARBA00023014"/>
    </source>
</evidence>
<evidence type="ECO:0000313" key="6">
    <source>
        <dbReference type="EMBL" id="MCA9727270.1"/>
    </source>
</evidence>
<dbReference type="InterPro" id="IPR051805">
    <property type="entry name" value="Dehydratase_Activator_Redct"/>
</dbReference>
<reference evidence="6" key="2">
    <citation type="journal article" date="2021" name="Microbiome">
        <title>Successional dynamics and alternative stable states in a saline activated sludge microbial community over 9 years.</title>
        <authorList>
            <person name="Wang Y."/>
            <person name="Ye J."/>
            <person name="Ju F."/>
            <person name="Liu L."/>
            <person name="Boyd J.A."/>
            <person name="Deng Y."/>
            <person name="Parks D.H."/>
            <person name="Jiang X."/>
            <person name="Yin X."/>
            <person name="Woodcroft B.J."/>
            <person name="Tyson G.W."/>
            <person name="Hugenholtz P."/>
            <person name="Polz M.F."/>
            <person name="Zhang T."/>
        </authorList>
    </citation>
    <scope>NUCLEOTIDE SEQUENCE</scope>
    <source>
        <strain evidence="6">HKST-UBA01</strain>
    </source>
</reference>
<dbReference type="PANTHER" id="PTHR32329">
    <property type="entry name" value="BIFUNCTIONAL PROTEIN [INCLUDES 2-HYDROXYACYL-COA DEHYDRATASE (N-TER) AND ITS ACTIVATOR DOMAIN (C_TERM)-RELATED"/>
    <property type="match status" value="1"/>
</dbReference>
<dbReference type="AlphaFoldDB" id="A0A956RNZ8"/>
<dbReference type="EMBL" id="JAGQHR010000136">
    <property type="protein sequence ID" value="MCA9727270.1"/>
    <property type="molecule type" value="Genomic_DNA"/>
</dbReference>
<gene>
    <name evidence="6" type="ORF">KC729_06270</name>
</gene>
<feature type="domain" description="ATPase BadF/BadG/BcrA/BcrD type" evidence="5">
    <location>
        <begin position="5"/>
        <end position="361"/>
    </location>
</feature>
<dbReference type="GO" id="GO:0046872">
    <property type="term" value="F:metal ion binding"/>
    <property type="evidence" value="ECO:0007669"/>
    <property type="project" value="UniProtKB-KW"/>
</dbReference>
<proteinExistence type="predicted"/>
<comment type="cofactor">
    <cofactor evidence="1">
        <name>[4Fe-4S] cluster</name>
        <dbReference type="ChEBI" id="CHEBI:49883"/>
    </cofactor>
</comment>
<evidence type="ECO:0000259" key="5">
    <source>
        <dbReference type="Pfam" id="PF01869"/>
    </source>
</evidence>
<dbReference type="InterPro" id="IPR002731">
    <property type="entry name" value="ATPase_BadF"/>
</dbReference>
<dbReference type="Proteomes" id="UP000697710">
    <property type="component" value="Unassembled WGS sequence"/>
</dbReference>
<accession>A0A956RNZ8</accession>
<dbReference type="SUPFAM" id="SSF53067">
    <property type="entry name" value="Actin-like ATPase domain"/>
    <property type="match status" value="1"/>
</dbReference>
<evidence type="ECO:0000256" key="1">
    <source>
        <dbReference type="ARBA" id="ARBA00001966"/>
    </source>
</evidence>
<reference evidence="6" key="1">
    <citation type="submission" date="2020-04" db="EMBL/GenBank/DDBJ databases">
        <authorList>
            <person name="Zhang T."/>
        </authorList>
    </citation>
    <scope>NUCLEOTIDE SEQUENCE</scope>
    <source>
        <strain evidence="6">HKST-UBA01</strain>
    </source>
</reference>
<sequence length="362" mass="39684">MKCFVGIDLGSTTTKAVVLAEDGSILGRGITNSRSNYDLAAQVAKDEAFISARFGLLRREVERRAGSEVLTRLLKSFRLSQTLAQLAVLETLIQEEIDRAMGGDLQHATHEVVTEIFARMRTEEEAWFHDPNPAPRSDFFRDAAGSSYMRLAEELGDPLGASFDVLVGLYDKCILRVENEPLELGFRDQIGGALARIGDPAPVREGVENAVATEMDVVRTVGTGYGRARLPFPKEQIRSEILCHGLGAHRLFPETRTVLDIGGQDTKAIQVDDKGIVTSFQMNDRCAAGCGRYLGYIADEMNIGLHELGPLAERSARPVKINSTCTVFAGAELRERLSLGDKREDIIAGLHRAIVLRAMSLL</sequence>
<dbReference type="InterPro" id="IPR043129">
    <property type="entry name" value="ATPase_NBD"/>
</dbReference>
<evidence type="ECO:0000256" key="3">
    <source>
        <dbReference type="ARBA" id="ARBA00023004"/>
    </source>
</evidence>
<evidence type="ECO:0000313" key="7">
    <source>
        <dbReference type="Proteomes" id="UP000697710"/>
    </source>
</evidence>